<proteinExistence type="predicted"/>
<name>A0A1Y3QUU7_9BACT</name>
<dbReference type="RefSeq" id="WP_087402059.1">
    <property type="nucleotide sequence ID" value="NZ_NFHB01000004.1"/>
</dbReference>
<dbReference type="InterPro" id="IPR027417">
    <property type="entry name" value="P-loop_NTPase"/>
</dbReference>
<dbReference type="Proteomes" id="UP000195772">
    <property type="component" value="Unassembled WGS sequence"/>
</dbReference>
<dbReference type="AlphaFoldDB" id="A0A1Y3QUU7"/>
<dbReference type="EMBL" id="NFHB01000004">
    <property type="protein sequence ID" value="OUN03423.1"/>
    <property type="molecule type" value="Genomic_DNA"/>
</dbReference>
<protein>
    <submittedName>
        <fullName evidence="2">Uncharacterized protein</fullName>
    </submittedName>
</protein>
<dbReference type="OrthoDB" id="2046240at2"/>
<evidence type="ECO:0000313" key="2">
    <source>
        <dbReference type="EMBL" id="OUN03423.1"/>
    </source>
</evidence>
<dbReference type="SUPFAM" id="SSF52540">
    <property type="entry name" value="P-loop containing nucleoside triphosphate hydrolases"/>
    <property type="match status" value="1"/>
</dbReference>
<comment type="caution">
    <text evidence="2">The sequence shown here is derived from an EMBL/GenBank/DDBJ whole genome shotgun (WGS) entry which is preliminary data.</text>
</comment>
<sequence length="931" mass="107633">MMKNGRTIRIKSGVVNIPVVEHINTRTEFEESIFTEQYVQALDALNNLYSAQSQNSNLSNHNISQEESPNNIIAFVGERGSGKTSCMSSVAELLTPEKLRIIGEYAALEKHRFESIGIIDPSYFDQTHNIVAMVVARLYKTYRDFVEQGQTESGCFEVQRKLEQAFARAQRSMQCLLGKNETSGDYDDVENLTNLSQAVDLKKDIADLVKEYLKFRKHENGILLLCIDDIDLNISQADEMAEQIRKYLVSPQIVILLAAKLEQLGTIKSLHYTQKYETLIEHNRMSFDVIEEMTGQYLTKLVPHNQRIYLPTSEIYLNATLKIDGKTMPGNSVRQAVPELIFKKTRYLFYNSGHRTSYIVPTNLRKLCQIVELLQHMPDYQDEGQSSNKETFKKYLFGTWIQDNITSVEDRKICDEIWTGWRDNMLNKATLTALQGKYTKWFQSLEERKTAESNKSIKRARLEELLEIINPQNLEFNISVGDIMGVLFLLQQEYDTPADRRLFFLINSIYSMALYESYDAMTETTERPEEAAKAELVLRYDPFDEMKLCDYKRLIAGRLCNLRLLNAMQWEDGKVSRTERLINYETVTVYLANVVQEWEAFNKKSPIEQEHERDTLKYKIQLAEFFLLCLSRGLEEDAKADRNQDTCRQSDTVYYDGEFRSKSNVWFDLGAFFYNVIDIKRCYSRVKDSGKKLFELADRESGYGDGNSHYLSLWGDFKHRAIERKEGIGYNELHCWQSWACIRNAEIIQDLYQWMISKHSREGDNMARFEAFFRALQDYKIRTYDKEDEAPGMSKELYYKIDYSFVSVIAELFAKTNSATIGDDFEKMFKPKSSPLLLKDDPKLLPNRSAKNVSTIKRKIKELQSKAYNANEEIINRVFAGYGSKMAYEDLPAAIKKINNLIIASEDGESETSSQTAVPAEEPAGDTQEME</sequence>
<organism evidence="2 3">
    <name type="scientific">Alistipes onderdonkii</name>
    <dbReference type="NCBI Taxonomy" id="328813"/>
    <lineage>
        <taxon>Bacteria</taxon>
        <taxon>Pseudomonadati</taxon>
        <taxon>Bacteroidota</taxon>
        <taxon>Bacteroidia</taxon>
        <taxon>Bacteroidales</taxon>
        <taxon>Rikenellaceae</taxon>
        <taxon>Alistipes</taxon>
    </lineage>
</organism>
<evidence type="ECO:0000313" key="3">
    <source>
        <dbReference type="Proteomes" id="UP000195772"/>
    </source>
</evidence>
<dbReference type="Gene3D" id="3.40.50.300">
    <property type="entry name" value="P-loop containing nucleotide triphosphate hydrolases"/>
    <property type="match status" value="1"/>
</dbReference>
<reference evidence="3" key="1">
    <citation type="submission" date="2017-04" db="EMBL/GenBank/DDBJ databases">
        <title>Function of individual gut microbiota members based on whole genome sequencing of pure cultures obtained from chicken caecum.</title>
        <authorList>
            <person name="Medvecky M."/>
            <person name="Cejkova D."/>
            <person name="Polansky O."/>
            <person name="Karasova D."/>
            <person name="Kubasova T."/>
            <person name="Cizek A."/>
            <person name="Rychlik I."/>
        </authorList>
    </citation>
    <scope>NUCLEOTIDE SEQUENCE [LARGE SCALE GENOMIC DNA]</scope>
    <source>
        <strain evidence="3">An90</strain>
    </source>
</reference>
<accession>A0A1Y3QUU7</accession>
<gene>
    <name evidence="2" type="ORF">B5G41_06970</name>
</gene>
<feature type="region of interest" description="Disordered" evidence="1">
    <location>
        <begin position="906"/>
        <end position="931"/>
    </location>
</feature>
<evidence type="ECO:0000256" key="1">
    <source>
        <dbReference type="SAM" id="MobiDB-lite"/>
    </source>
</evidence>